<dbReference type="Pfam" id="PF07687">
    <property type="entry name" value="M20_dimer"/>
    <property type="match status" value="1"/>
</dbReference>
<dbReference type="InterPro" id="IPR010964">
    <property type="entry name" value="M20A_pepV-rel"/>
</dbReference>
<dbReference type="Gene3D" id="3.30.70.360">
    <property type="match status" value="2"/>
</dbReference>
<dbReference type="PROSITE" id="PS00758">
    <property type="entry name" value="ARGE_DAPE_CPG2_1"/>
    <property type="match status" value="1"/>
</dbReference>
<evidence type="ECO:0000256" key="2">
    <source>
        <dbReference type="ARBA" id="ARBA00006247"/>
    </source>
</evidence>
<comment type="caution">
    <text evidence="10">The sequence shown here is derived from an EMBL/GenBank/DDBJ whole genome shotgun (WGS) entry which is preliminary data.</text>
</comment>
<evidence type="ECO:0000313" key="11">
    <source>
        <dbReference type="Proteomes" id="UP000619534"/>
    </source>
</evidence>
<dbReference type="EMBL" id="BMCJ01000004">
    <property type="protein sequence ID" value="GGC94219.1"/>
    <property type="molecule type" value="Genomic_DNA"/>
</dbReference>
<accession>A0ABQ1PBY1</accession>
<evidence type="ECO:0000256" key="4">
    <source>
        <dbReference type="ARBA" id="ARBA00022723"/>
    </source>
</evidence>
<evidence type="ECO:0000259" key="9">
    <source>
        <dbReference type="Pfam" id="PF07687"/>
    </source>
</evidence>
<name>A0ABQ1PBY1_9BACI</name>
<dbReference type="Gene3D" id="3.40.630.10">
    <property type="entry name" value="Zn peptidases"/>
    <property type="match status" value="1"/>
</dbReference>
<protein>
    <submittedName>
        <fullName evidence="10">Dipeptidase YtjP</fullName>
    </submittedName>
</protein>
<dbReference type="PANTHER" id="PTHR43808">
    <property type="entry name" value="ACETYLORNITHINE DEACETYLASE"/>
    <property type="match status" value="1"/>
</dbReference>
<dbReference type="CDD" id="cd03888">
    <property type="entry name" value="M20_PepV"/>
    <property type="match status" value="1"/>
</dbReference>
<dbReference type="SUPFAM" id="SSF55031">
    <property type="entry name" value="Bacterial exopeptidase dimerisation domain"/>
    <property type="match status" value="1"/>
</dbReference>
<dbReference type="InterPro" id="IPR011650">
    <property type="entry name" value="Peptidase_M20_dimer"/>
</dbReference>
<evidence type="ECO:0000256" key="8">
    <source>
        <dbReference type="ARBA" id="ARBA00023049"/>
    </source>
</evidence>
<comment type="cofactor">
    <cofactor evidence="1">
        <name>Zn(2+)</name>
        <dbReference type="ChEBI" id="CHEBI:29105"/>
    </cofactor>
</comment>
<feature type="domain" description="Peptidase M20 dimerisation" evidence="9">
    <location>
        <begin position="255"/>
        <end position="329"/>
    </location>
</feature>
<keyword evidence="3" id="KW-0645">Protease</keyword>
<evidence type="ECO:0000256" key="3">
    <source>
        <dbReference type="ARBA" id="ARBA00022670"/>
    </source>
</evidence>
<dbReference type="InterPro" id="IPR036264">
    <property type="entry name" value="Bact_exopeptidase_dim_dom"/>
</dbReference>
<keyword evidence="6" id="KW-0862">Zinc</keyword>
<dbReference type="InterPro" id="IPR050072">
    <property type="entry name" value="Peptidase_M20A"/>
</dbReference>
<dbReference type="NCBIfam" id="NF005591">
    <property type="entry name" value="PRK07318.1"/>
    <property type="match status" value="1"/>
</dbReference>
<evidence type="ECO:0000256" key="5">
    <source>
        <dbReference type="ARBA" id="ARBA00022801"/>
    </source>
</evidence>
<evidence type="ECO:0000313" key="10">
    <source>
        <dbReference type="EMBL" id="GGC94219.1"/>
    </source>
</evidence>
<dbReference type="NCBIfam" id="TIGR01887">
    <property type="entry name" value="dipeptidaselike"/>
    <property type="match status" value="1"/>
</dbReference>
<keyword evidence="11" id="KW-1185">Reference proteome</keyword>
<organism evidence="10 11">
    <name type="scientific">Thalassobacillus devorans</name>
    <dbReference type="NCBI Taxonomy" id="279813"/>
    <lineage>
        <taxon>Bacteria</taxon>
        <taxon>Bacillati</taxon>
        <taxon>Bacillota</taxon>
        <taxon>Bacilli</taxon>
        <taxon>Bacillales</taxon>
        <taxon>Bacillaceae</taxon>
        <taxon>Thalassobacillus</taxon>
    </lineage>
</organism>
<proteinExistence type="inferred from homology"/>
<reference evidence="11" key="1">
    <citation type="journal article" date="2019" name="Int. J. Syst. Evol. Microbiol.">
        <title>The Global Catalogue of Microorganisms (GCM) 10K type strain sequencing project: providing services to taxonomists for standard genome sequencing and annotation.</title>
        <authorList>
            <consortium name="The Broad Institute Genomics Platform"/>
            <consortium name="The Broad Institute Genome Sequencing Center for Infectious Disease"/>
            <person name="Wu L."/>
            <person name="Ma J."/>
        </authorList>
    </citation>
    <scope>NUCLEOTIDE SEQUENCE [LARGE SCALE GENOMIC DNA]</scope>
    <source>
        <strain evidence="11">CCM 7282</strain>
    </source>
</reference>
<evidence type="ECO:0000256" key="1">
    <source>
        <dbReference type="ARBA" id="ARBA00001947"/>
    </source>
</evidence>
<dbReference type="Pfam" id="PF01546">
    <property type="entry name" value="Peptidase_M20"/>
    <property type="match status" value="1"/>
</dbReference>
<dbReference type="PANTHER" id="PTHR43808:SF31">
    <property type="entry name" value="N-ACETYL-L-CITRULLINE DEACETYLASE"/>
    <property type="match status" value="1"/>
</dbReference>
<gene>
    <name evidence="10" type="primary">ytjP</name>
    <name evidence="10" type="ORF">GCM10007216_26190</name>
</gene>
<keyword evidence="8" id="KW-0482">Metalloprotease</keyword>
<dbReference type="InterPro" id="IPR001261">
    <property type="entry name" value="ArgE/DapE_CS"/>
</dbReference>
<comment type="similarity">
    <text evidence="2">Belongs to the peptidase M20A family.</text>
</comment>
<keyword evidence="4" id="KW-0479">Metal-binding</keyword>
<keyword evidence="5" id="KW-0378">Hydrolase</keyword>
<evidence type="ECO:0000256" key="7">
    <source>
        <dbReference type="ARBA" id="ARBA00022997"/>
    </source>
</evidence>
<sequence>MDFKVLAPNYKDEYLTKVKRLLRIPSVFEEDSHYPFGKKIDDALKEMLAIGREDGFQVKNLSGYAGHIEWGEGEQLLGILGHLDVVPAGDGWSSDPFEPVIKDGNLYGRGAQDDKGPIVAAYIAMKLLKDQGFEPNKRIRLILGTDEERDWQGIDYYFKQEEMPSFGFSPDAAFPVIHAEKGLIDGYMELPVLNHFSDGQIQIIRIEGGDRLNMVPDKAIATLRTDNHELVEQKFTSYIKAKGLGGKCSLDNDHMMVEVHGKGAHASKPSQGVNAIIELIRFLTALPLSEVAYECFSQLTEILGDNSGEKLGIKHHDDVSGSLTMNLGSFQLSETELVAGLNIRYPVTQESEALLYKIQQQATRWKGNYKVYDHLRPLYIDEGHEGVSALLNIYNRHTGNRTKAEAIGGATYARALKAGVAYGAMFPDSPDTAHQVDEYVRIQDMVAAVAIYAEAIYQLTK</sequence>
<dbReference type="RefSeq" id="WP_062447459.1">
    <property type="nucleotide sequence ID" value="NZ_BMCJ01000004.1"/>
</dbReference>
<dbReference type="SUPFAM" id="SSF53187">
    <property type="entry name" value="Zn-dependent exopeptidases"/>
    <property type="match status" value="1"/>
</dbReference>
<keyword evidence="7" id="KW-0224">Dipeptidase</keyword>
<dbReference type="InterPro" id="IPR002933">
    <property type="entry name" value="Peptidase_M20"/>
</dbReference>
<dbReference type="Proteomes" id="UP000619534">
    <property type="component" value="Unassembled WGS sequence"/>
</dbReference>
<evidence type="ECO:0000256" key="6">
    <source>
        <dbReference type="ARBA" id="ARBA00022833"/>
    </source>
</evidence>